<dbReference type="GO" id="GO:0005576">
    <property type="term" value="C:extracellular region"/>
    <property type="evidence" value="ECO:0007669"/>
    <property type="project" value="UniProtKB-SubCell"/>
</dbReference>
<protein>
    <submittedName>
        <fullName evidence="6">Toxin</fullName>
    </submittedName>
</protein>
<evidence type="ECO:0000313" key="6">
    <source>
        <dbReference type="EMBL" id="WNZ27796.1"/>
    </source>
</evidence>
<evidence type="ECO:0000256" key="1">
    <source>
        <dbReference type="ARBA" id="ARBA00004613"/>
    </source>
</evidence>
<dbReference type="RefSeq" id="WP_316436286.1">
    <property type="nucleotide sequence ID" value="NZ_CP053587.1"/>
</dbReference>
<comment type="subcellular location">
    <subcellularLocation>
        <location evidence="1">Secreted</location>
    </subcellularLocation>
</comment>
<dbReference type="Gene3D" id="2.130.10.130">
    <property type="entry name" value="Integrin alpha, N-terminal"/>
    <property type="match status" value="1"/>
</dbReference>
<dbReference type="NCBIfam" id="TIGR03696">
    <property type="entry name" value="Rhs_assc_core"/>
    <property type="match status" value="1"/>
</dbReference>
<dbReference type="PANTHER" id="PTHR32305">
    <property type="match status" value="1"/>
</dbReference>
<feature type="domain" description="Insecticide toxin TcdB middle/C-terminal" evidence="4">
    <location>
        <begin position="943"/>
        <end position="1077"/>
    </location>
</feature>
<dbReference type="SUPFAM" id="SSF69318">
    <property type="entry name" value="Integrin alpha N-terminal domain"/>
    <property type="match status" value="1"/>
</dbReference>
<dbReference type="Gene3D" id="2.180.10.10">
    <property type="entry name" value="RHS repeat-associated core"/>
    <property type="match status" value="1"/>
</dbReference>
<dbReference type="InterPro" id="IPR003284">
    <property type="entry name" value="Sal_SpvB"/>
</dbReference>
<gene>
    <name evidence="6" type="ORF">HJG54_33745</name>
</gene>
<accession>A0AA97ALQ7</accession>
<dbReference type="EMBL" id="CP053587">
    <property type="protein sequence ID" value="WNZ27796.1"/>
    <property type="molecule type" value="Genomic_DNA"/>
</dbReference>
<name>A0AA97ALQ7_9CYAN</name>
<evidence type="ECO:0000256" key="3">
    <source>
        <dbReference type="ARBA" id="ARBA00023026"/>
    </source>
</evidence>
<dbReference type="InterPro" id="IPR050708">
    <property type="entry name" value="T6SS_VgrG/RHS"/>
</dbReference>
<feature type="domain" description="Insecticide toxin TcdB middle/N-terminal" evidence="5">
    <location>
        <begin position="720"/>
        <end position="880"/>
    </location>
</feature>
<dbReference type="PRINTS" id="PR00394">
    <property type="entry name" value="RHSPROTEIN"/>
</dbReference>
<evidence type="ECO:0000259" key="4">
    <source>
        <dbReference type="Pfam" id="PF12255"/>
    </source>
</evidence>
<evidence type="ECO:0000259" key="5">
    <source>
        <dbReference type="Pfam" id="PF12256"/>
    </source>
</evidence>
<dbReference type="Pfam" id="PF12256">
    <property type="entry name" value="TcdB_toxin_midN"/>
    <property type="match status" value="1"/>
</dbReference>
<dbReference type="InterPro" id="IPR022045">
    <property type="entry name" value="TcdB_toxin_mid/N"/>
</dbReference>
<evidence type="ECO:0000256" key="2">
    <source>
        <dbReference type="ARBA" id="ARBA00022525"/>
    </source>
</evidence>
<dbReference type="InterPro" id="IPR022385">
    <property type="entry name" value="Rhs_assc_core"/>
</dbReference>
<dbReference type="Pfam" id="PF12255">
    <property type="entry name" value="TcdB_toxin_midC"/>
    <property type="match status" value="1"/>
</dbReference>
<dbReference type="InterPro" id="IPR022044">
    <property type="entry name" value="TcdB_toxin_mid/C"/>
</dbReference>
<dbReference type="Pfam" id="PF03534">
    <property type="entry name" value="SpvB"/>
    <property type="match status" value="1"/>
</dbReference>
<dbReference type="InterPro" id="IPR028994">
    <property type="entry name" value="Integrin_alpha_N"/>
</dbReference>
<sequence>MFSSSANADDNQAANGKYGYVTPPAAVSLPKGGGAIQGIGEKFDMNPMTGTGSLSVPVAVSPGRSGFSPQLSLHYDSGAGNGIFGLGWSLGVPSITRKTQKGLPQYRDAEDSDTFLLSGAEDLVPTLVWEGGDWVRDEWLPMVPDDVLQDSIPDDAVDAVLSSYPHTGTYAVQRYRPRIEGLFARIERWQHQGTGDVHWRSVTQDHITSVYGKTGESRIVDPAQPARIFEWLLCESYDDKGNVILYQYKQENPDNVSLTQVQEKNRLAYGQSYTNRYLKQIFYGNQHPYERDNWLFQVVFDYGEHGTPDPRLDDSTLEELSLEERLATDNPTPDEDQLWPHRPDAFSSFRSGFEMRTQRLCRRVLMFHRFEELGTDWTLVRSTDFRYDKDPVATYLISATQTGYVRATATQPYQRRSLPPLQLIYDRPHVHETIHTIDAESLKNLPIGLDNAVYQWLDLDGEGISGILTQQAEGWFYKANLGDARFAAVQLVATKPTGSDLQDSQQRLLDLAGDGQLDLVLLNRGLAGFYERGHQQDWATFRPFKSIPNLDWHDPNLRWIDLNGDGHADLLISEHQVFVWYPSQAEAGFGAASVARMRQDEERGPALVFADGTQSIYLADMDGDGLNDIVRIRNGEVCYWSNRGYGQFGAKVTMGQAPYFDHPESFEQRRIRLADIDGSGTTDMIYLGREAVSLWFNQAGNRWSEPHRLRNFPKIDPLASVQTVDLFGNGTACLVWSSPLPGSFAQRMQYIDLMGGQKPHLLRVIHNNLGAETQLHYAASTQFYLADKQAGTPWITRIPFPVQLVERVETIDRISGNRFVSRYRYRHGYFDGEEREFRGFGYVEQLDTESFAEFQQEGATNATDAAFHLPPVLTKTWFHTGVFIDRDHLSTYLAESEYYREPEISDAEFQTMLLPDTLIPIGLTLSTGTVMPRRLTVQEEREACRALKGSVLRQEVYALDDPAASVHPYSVTESNYQICWLQPRQDQQYAVFFVHPSEAIHYAYDRNPDDPRVGHQLTLEVDGFGTVRKSAAVAYPRRAAALPEHPRVQNAQSQTYITYTEVDVIHRSDSPTFYRIGVPVETRMYEITSLSKSEDNRFALDELRQAVQNAAEISYEVQPTTGTVEKRLVERDRILYLRNDLSGPLPLGELESLALPFETYRLAFTPGLLERVYGNRVNDTILSQEGRYVQQDDLWWIPSGRAIFDSAHFYLPIQTIDPFEQIYTTVYDHYHLLTVQTADPLGNIVGVNNDYRVLQPRELTDPNQNRAQVLFDALGMVAATAVMGKEGENQGDLLDETVRADLLPQEIDAFYADPLAMATSLLGNATTRTIYDLERFMTSGEPAFAATLARETHSSDPLPVDGLKIQVSVGYSDGFGRQIQTKIQAEPGLAPVRDAAGVLRCDQNFEPVDSRWLGTGRTIFNNKGKPVKQYEPFFSPTHAYEREPGLVECGVTPIIFYDPIERVIATLHPNHTYEKVVFDPWQQTTWDMNDTVLLNPAEDEHVSSFFSGLAESEYAPTWYEQRIDGQLGITEQQAAQKTAAHADTPTIIHLDTLGRPILTIQDRGEFGQPETRVGLDIEGNQLFIEDARGNLVMVNAIVTRDAQGQPLRDGNGNPIIETTAYNLLSHSLYSLSSDAGERWMLNNVAGNPIRGWNSRGFETRLLYDALQRPTHLLVQSPETSERLVERTVYGEQVPNAATLNLRGKPFMSFDSAGIGIYSGQNPATNLEEAYDFKGNSLRSRRQIAREYKEQMDWTAIEPLLNIEPTNVLDRAVIDQTVALLVERDFTISTTYDALNRPISVIAPDGSETRPTYNEANLLEQMSVRLRGAGELIPFVTNIDYNEKGQRTLIEYNNGVRTEYSYDRETFRLINLRTIRISDSSQLQDLHYTYDPVGNITSIRDQAQQTIFFNGQVVSPSNDYTYDALYQLIQATGREHIGQTTNNLPDERSDLKPHYDFNDSTRRNLPHPNDAQAMRNYTEEYQYDPVGNILAMIHAANGGSWTRNYEYAEENNRLLRTSLPQDQWGNYSYDVHGNMIEMPHLPLMRWDFNDQLQASSKQVRNDGGTPEITYYVYDAGGQRVRKVTERSAATGQTPTRMNERIYLGGFEIYREYGGDGNTVTLERETLHVMDDQQRIALVETKTLDVGDGINSPTDLLTPIRRYQLSNHLGSASLELDADGAVLSYEEYHPYGTTAYQAGRSVAEVSLKRYRYTGMERDEETGLYYHGARYYASWLGRWTSVDPIGIRDGLNMFAYSQLNPINFIDPTGTSKRPTQGEITAYEVSAEKHNLAVQTWHAQVGMADALREIEPNIDSRLERERVLLLSRENELWREWIDLTLRIHIADIQQMRREQFENGGPEFMNLSGRTRLRIGGAAKLSGGITAMLVPSGGSQVVGADFAQAGFRQLIMGEESDTVMRSAGEFTSEALGNSPHVAEIHGDMAETFISAGVAGIEMGVGLTNASPTTLLPPKTSSNNFIPPVRQFSYSSLDPKVNLPPRQSASAVMGKSASEVTEIPESLMKSEWLHLKGRRFGEGETPSNLVAGTFEANYQMGRIEALVEHLEKLGQHVEYTGTLRGKWLRLQVMSNDKKLINLRLDVRTLNVAPRGSKNIFNKSFR</sequence>
<keyword evidence="3" id="KW-0843">Virulence</keyword>
<organism evidence="6">
    <name type="scientific">Leptolyngbya sp. NK1-12</name>
    <dbReference type="NCBI Taxonomy" id="2547451"/>
    <lineage>
        <taxon>Bacteria</taxon>
        <taxon>Bacillati</taxon>
        <taxon>Cyanobacteriota</taxon>
        <taxon>Cyanophyceae</taxon>
        <taxon>Leptolyngbyales</taxon>
        <taxon>Leptolyngbyaceae</taxon>
        <taxon>Leptolyngbya group</taxon>
        <taxon>Leptolyngbya</taxon>
    </lineage>
</organism>
<keyword evidence="2" id="KW-0964">Secreted</keyword>
<proteinExistence type="predicted"/>
<reference evidence="6" key="1">
    <citation type="submission" date="2020-05" db="EMBL/GenBank/DDBJ databases">
        <authorList>
            <person name="Zhu T."/>
            <person name="Keshari N."/>
            <person name="Lu X."/>
        </authorList>
    </citation>
    <scope>NUCLEOTIDE SEQUENCE</scope>
    <source>
        <strain evidence="6">NK1-12</strain>
    </source>
</reference>
<dbReference type="GO" id="GO:0005737">
    <property type="term" value="C:cytoplasm"/>
    <property type="evidence" value="ECO:0007669"/>
    <property type="project" value="InterPro"/>
</dbReference>
<dbReference type="PANTHER" id="PTHR32305:SF15">
    <property type="entry name" value="PROTEIN RHSA-RELATED"/>
    <property type="match status" value="1"/>
</dbReference>